<proteinExistence type="predicted"/>
<protein>
    <submittedName>
        <fullName evidence="1">Uncharacterized protein</fullName>
    </submittedName>
</protein>
<keyword evidence="2" id="KW-1185">Reference proteome</keyword>
<name>A0ABQ7E995_BRACR</name>
<reference evidence="1 2" key="1">
    <citation type="journal article" date="2020" name="BMC Genomics">
        <title>Intraspecific diversification of the crop wild relative Brassica cretica Lam. using demographic model selection.</title>
        <authorList>
            <person name="Kioukis A."/>
            <person name="Michalopoulou V.A."/>
            <person name="Briers L."/>
            <person name="Pirintsos S."/>
            <person name="Studholme D.J."/>
            <person name="Pavlidis P."/>
            <person name="Sarris P.F."/>
        </authorList>
    </citation>
    <scope>NUCLEOTIDE SEQUENCE [LARGE SCALE GENOMIC DNA]</scope>
    <source>
        <strain evidence="2">cv. PFS-1207/04</strain>
    </source>
</reference>
<comment type="caution">
    <text evidence="1">The sequence shown here is derived from an EMBL/GenBank/DDBJ whole genome shotgun (WGS) entry which is preliminary data.</text>
</comment>
<gene>
    <name evidence="1" type="ORF">DY000_02023453</name>
</gene>
<evidence type="ECO:0000313" key="1">
    <source>
        <dbReference type="EMBL" id="KAF3593788.1"/>
    </source>
</evidence>
<organism evidence="1 2">
    <name type="scientific">Brassica cretica</name>
    <name type="common">Mustard</name>
    <dbReference type="NCBI Taxonomy" id="69181"/>
    <lineage>
        <taxon>Eukaryota</taxon>
        <taxon>Viridiplantae</taxon>
        <taxon>Streptophyta</taxon>
        <taxon>Embryophyta</taxon>
        <taxon>Tracheophyta</taxon>
        <taxon>Spermatophyta</taxon>
        <taxon>Magnoliopsida</taxon>
        <taxon>eudicotyledons</taxon>
        <taxon>Gunneridae</taxon>
        <taxon>Pentapetalae</taxon>
        <taxon>rosids</taxon>
        <taxon>malvids</taxon>
        <taxon>Brassicales</taxon>
        <taxon>Brassicaceae</taxon>
        <taxon>Brassiceae</taxon>
        <taxon>Brassica</taxon>
    </lineage>
</organism>
<sequence>MVREMEPSPFTRSVTAKEKKGETLGKIPKYLETSLKISAAGTGTRGVPRDREQPSRLFCVKITKLHYFLPLLFQLVHLQSNATPDLTRLHESSCSILVGVVPKAPRLLNLSFSSLANAADPIWG</sequence>
<dbReference type="Proteomes" id="UP000266723">
    <property type="component" value="Unassembled WGS sequence"/>
</dbReference>
<evidence type="ECO:0000313" key="2">
    <source>
        <dbReference type="Proteomes" id="UP000266723"/>
    </source>
</evidence>
<accession>A0ABQ7E995</accession>
<dbReference type="EMBL" id="QGKV02000299">
    <property type="protein sequence ID" value="KAF3593788.1"/>
    <property type="molecule type" value="Genomic_DNA"/>
</dbReference>